<dbReference type="AlphaFoldDB" id="A0A7T3RDV0"/>
<name>A0A7T3RDV0_9SPIR</name>
<accession>A0A7T3RDV0</accession>
<organism evidence="1 2">
    <name type="scientific">Treponema peruense</name>
    <dbReference type="NCBI Taxonomy" id="2787628"/>
    <lineage>
        <taxon>Bacteria</taxon>
        <taxon>Pseudomonadati</taxon>
        <taxon>Spirochaetota</taxon>
        <taxon>Spirochaetia</taxon>
        <taxon>Spirochaetales</taxon>
        <taxon>Treponemataceae</taxon>
        <taxon>Treponema</taxon>
    </lineage>
</organism>
<dbReference type="KEGG" id="tper:IWA51_00930"/>
<keyword evidence="2" id="KW-1185">Reference proteome</keyword>
<protein>
    <submittedName>
        <fullName evidence="1">Uncharacterized protein</fullName>
    </submittedName>
</protein>
<dbReference type="RefSeq" id="WP_198442807.1">
    <property type="nucleotide sequence ID" value="NZ_CBCSHE010000019.1"/>
</dbReference>
<dbReference type="Proteomes" id="UP000595224">
    <property type="component" value="Chromosome"/>
</dbReference>
<evidence type="ECO:0000313" key="1">
    <source>
        <dbReference type="EMBL" id="QQA01218.1"/>
    </source>
</evidence>
<evidence type="ECO:0000313" key="2">
    <source>
        <dbReference type="Proteomes" id="UP000595224"/>
    </source>
</evidence>
<dbReference type="EMBL" id="CP064936">
    <property type="protein sequence ID" value="QQA01218.1"/>
    <property type="molecule type" value="Genomic_DNA"/>
</dbReference>
<gene>
    <name evidence="1" type="ORF">IWA51_00930</name>
</gene>
<reference evidence="1 2" key="1">
    <citation type="submission" date="2020-11" db="EMBL/GenBank/DDBJ databases">
        <title>Treponema Peruensis nv. sp., first commensal Treponema isolated from human feces.</title>
        <authorList>
            <person name="Belkhou C."/>
            <person name="Raes J."/>
        </authorList>
    </citation>
    <scope>NUCLEOTIDE SEQUENCE [LARGE SCALE GENOMIC DNA]</scope>
    <source>
        <strain evidence="1 2">RCC2812</strain>
    </source>
</reference>
<sequence length="68" mass="7909">MAQNKYTTDYEKLLYGAQAAEERKGYLSGTRERRFDTRLGTINLEIPTDKSYIRLVTAYLIGIYRKLA</sequence>
<proteinExistence type="predicted"/>